<dbReference type="AlphaFoldDB" id="N6UWY4"/>
<dbReference type="RefSeq" id="WP_004121526.1">
    <property type="nucleotide sequence ID" value="NZ_AQHN01000072.1"/>
</dbReference>
<organism evidence="2 3">
    <name type="scientific">Rhizobium freirei PRF 81</name>
    <dbReference type="NCBI Taxonomy" id="363754"/>
    <lineage>
        <taxon>Bacteria</taxon>
        <taxon>Pseudomonadati</taxon>
        <taxon>Pseudomonadota</taxon>
        <taxon>Alphaproteobacteria</taxon>
        <taxon>Hyphomicrobiales</taxon>
        <taxon>Rhizobiaceae</taxon>
        <taxon>Rhizobium/Agrobacterium group</taxon>
        <taxon>Rhizobium</taxon>
    </lineage>
</organism>
<dbReference type="OrthoDB" id="8402090at2"/>
<evidence type="ECO:0000256" key="1">
    <source>
        <dbReference type="SAM" id="MobiDB-lite"/>
    </source>
</evidence>
<name>N6UWY4_9HYPH</name>
<protein>
    <submittedName>
        <fullName evidence="2">Uncharacterized protein</fullName>
    </submittedName>
</protein>
<accession>N6UWY4</accession>
<dbReference type="EMBL" id="AQHN01000072">
    <property type="protein sequence ID" value="ENN86175.1"/>
    <property type="molecule type" value="Genomic_DNA"/>
</dbReference>
<proteinExistence type="predicted"/>
<gene>
    <name evidence="2" type="ORF">RHSP_33579</name>
</gene>
<reference evidence="2 3" key="1">
    <citation type="journal article" date="2012" name="BMC Genomics">
        <title>Genomic basis of broad host range and environmental adaptability of Rhizobium tropici CIAT 899 and Rhizobium sp. PRF 81 which are used in inoculants for common bean (Phaseolus vulgaris L.).</title>
        <authorList>
            <person name="Ormeno-Orrillo E."/>
            <person name="Menna P."/>
            <person name="Almeida L.G."/>
            <person name="Ollero F.J."/>
            <person name="Nicolas M.F."/>
            <person name="Pains Rodrigues E."/>
            <person name="Shigueyoshi Nakatani A."/>
            <person name="Silva Batista J.S."/>
            <person name="Oliveira Chueire L.M."/>
            <person name="Souza R.C."/>
            <person name="Ribeiro Vasconcelos A.T."/>
            <person name="Megias M."/>
            <person name="Hungria M."/>
            <person name="Martinez-Romero E."/>
        </authorList>
    </citation>
    <scope>NUCLEOTIDE SEQUENCE [LARGE SCALE GENOMIC DNA]</scope>
    <source>
        <strain evidence="2 3">PRF 81</strain>
    </source>
</reference>
<feature type="region of interest" description="Disordered" evidence="1">
    <location>
        <begin position="1"/>
        <end position="95"/>
    </location>
</feature>
<feature type="compositionally biased region" description="Low complexity" evidence="1">
    <location>
        <begin position="41"/>
        <end position="91"/>
    </location>
</feature>
<dbReference type="STRING" id="363754.RHSP_33579"/>
<evidence type="ECO:0000313" key="3">
    <source>
        <dbReference type="Proteomes" id="UP000012429"/>
    </source>
</evidence>
<evidence type="ECO:0000313" key="2">
    <source>
        <dbReference type="EMBL" id="ENN86175.1"/>
    </source>
</evidence>
<dbReference type="Proteomes" id="UP000012429">
    <property type="component" value="Unassembled WGS sequence"/>
</dbReference>
<sequence>MKVHHGTHNYFSTPIRSKQDQSSDDSSPFSLPDDSEQQDDSQGPSISTSGIPSSISSGFWLSQIGGTSSSGTSDDQGGSTTAGGSSSTSSAKQSNQDILDEFAKWANMTPAQKIRAQYLQAHGLTEESFNALSTDDQKAINDQIATEIKQKLGAGNSKGDDEKEADGASSALSAV</sequence>
<keyword evidence="3" id="KW-1185">Reference proteome</keyword>
<dbReference type="PATRIC" id="fig|363754.4.peg.4137"/>
<comment type="caution">
    <text evidence="2">The sequence shown here is derived from an EMBL/GenBank/DDBJ whole genome shotgun (WGS) entry which is preliminary data.</text>
</comment>
<feature type="region of interest" description="Disordered" evidence="1">
    <location>
        <begin position="151"/>
        <end position="175"/>
    </location>
</feature>